<keyword evidence="9" id="KW-1185">Reference proteome</keyword>
<evidence type="ECO:0000313" key="8">
    <source>
        <dbReference type="EMBL" id="MBC5730873.1"/>
    </source>
</evidence>
<comment type="subcellular location">
    <subcellularLocation>
        <location evidence="1">Cell membrane</location>
        <topology evidence="1">Multi-pass membrane protein</topology>
    </subcellularLocation>
</comment>
<evidence type="ECO:0000256" key="3">
    <source>
        <dbReference type="ARBA" id="ARBA00022475"/>
    </source>
</evidence>
<proteinExistence type="inferred from homology"/>
<organism evidence="8 9">
    <name type="scientific">Pseudoflavonifractor hominis</name>
    <dbReference type="NCBI Taxonomy" id="2763059"/>
    <lineage>
        <taxon>Bacteria</taxon>
        <taxon>Bacillati</taxon>
        <taxon>Bacillota</taxon>
        <taxon>Clostridia</taxon>
        <taxon>Eubacteriales</taxon>
        <taxon>Oscillospiraceae</taxon>
        <taxon>Pseudoflavonifractor</taxon>
    </lineage>
</organism>
<dbReference type="RefSeq" id="WP_101693954.1">
    <property type="nucleotide sequence ID" value="NZ_JACOPR010000004.1"/>
</dbReference>
<name>A0ABR7HTM2_9FIRM</name>
<feature type="transmembrane region" description="Helical" evidence="7">
    <location>
        <begin position="135"/>
        <end position="156"/>
    </location>
</feature>
<keyword evidence="4 7" id="KW-0812">Transmembrane</keyword>
<dbReference type="PANTHER" id="PTHR20855:SF3">
    <property type="entry name" value="LD03007P"/>
    <property type="match status" value="1"/>
</dbReference>
<dbReference type="EMBL" id="JACOPR010000004">
    <property type="protein sequence ID" value="MBC5730873.1"/>
    <property type="molecule type" value="Genomic_DNA"/>
</dbReference>
<feature type="transmembrane region" description="Helical" evidence="7">
    <location>
        <begin position="223"/>
        <end position="246"/>
    </location>
</feature>
<protein>
    <submittedName>
        <fullName evidence="8">Hemolysin III family protein</fullName>
    </submittedName>
</protein>
<dbReference type="InterPro" id="IPR005744">
    <property type="entry name" value="Hy-lIII"/>
</dbReference>
<keyword evidence="6 7" id="KW-0472">Membrane</keyword>
<evidence type="ECO:0000256" key="5">
    <source>
        <dbReference type="ARBA" id="ARBA00022989"/>
    </source>
</evidence>
<sequence length="249" mass="27517">MNHEHILPGDSSKLYYHPAPRRKRISEQGRDPYDGLRPWSAITHGAGALLGVVGTVALLLRAWALGLDAWHVVSFLIYGLSMIGLYTASTLYHCVNTSVKGRIALRKYDHTSIYLLIAGSYTPICLVPLRTYGLWGWVLFGVIWALALAGFALAVAWIDAPRWVTSGLCLFMGWMALVALVPLTQVLPAAGFFWLLAGGVLYSVGGVLYAVKWPGRNNPRFGCHEIFHVFILLGSVCHFILMYQVVAFL</sequence>
<gene>
    <name evidence="8" type="ORF">H8S34_08525</name>
</gene>
<evidence type="ECO:0000256" key="7">
    <source>
        <dbReference type="SAM" id="Phobius"/>
    </source>
</evidence>
<keyword evidence="5 7" id="KW-1133">Transmembrane helix</keyword>
<feature type="transmembrane region" description="Helical" evidence="7">
    <location>
        <begin position="163"/>
        <end position="183"/>
    </location>
</feature>
<feature type="transmembrane region" description="Helical" evidence="7">
    <location>
        <begin position="189"/>
        <end position="211"/>
    </location>
</feature>
<evidence type="ECO:0000256" key="2">
    <source>
        <dbReference type="ARBA" id="ARBA00008488"/>
    </source>
</evidence>
<dbReference type="NCBIfam" id="TIGR01065">
    <property type="entry name" value="hlyIII"/>
    <property type="match status" value="1"/>
</dbReference>
<accession>A0ABR7HTM2</accession>
<comment type="similarity">
    <text evidence="2">Belongs to the UPF0073 (Hly-III) family.</text>
</comment>
<dbReference type="InterPro" id="IPR004254">
    <property type="entry name" value="AdipoR/HlyIII-related"/>
</dbReference>
<evidence type="ECO:0000256" key="4">
    <source>
        <dbReference type="ARBA" id="ARBA00022692"/>
    </source>
</evidence>
<reference evidence="8 9" key="1">
    <citation type="submission" date="2020-08" db="EMBL/GenBank/DDBJ databases">
        <title>Genome public.</title>
        <authorList>
            <person name="Liu C."/>
            <person name="Sun Q."/>
        </authorList>
    </citation>
    <scope>NUCLEOTIDE SEQUENCE [LARGE SCALE GENOMIC DNA]</scope>
    <source>
        <strain evidence="8 9">New-38</strain>
    </source>
</reference>
<comment type="caution">
    <text evidence="8">The sequence shown here is derived from an EMBL/GenBank/DDBJ whole genome shotgun (WGS) entry which is preliminary data.</text>
</comment>
<evidence type="ECO:0000256" key="1">
    <source>
        <dbReference type="ARBA" id="ARBA00004651"/>
    </source>
</evidence>
<dbReference type="Proteomes" id="UP000660021">
    <property type="component" value="Unassembled WGS sequence"/>
</dbReference>
<feature type="transmembrane region" description="Helical" evidence="7">
    <location>
        <begin position="113"/>
        <end position="129"/>
    </location>
</feature>
<dbReference type="PANTHER" id="PTHR20855">
    <property type="entry name" value="ADIPOR/PROGESTIN RECEPTOR-RELATED"/>
    <property type="match status" value="1"/>
</dbReference>
<evidence type="ECO:0000256" key="6">
    <source>
        <dbReference type="ARBA" id="ARBA00023136"/>
    </source>
</evidence>
<feature type="transmembrane region" description="Helical" evidence="7">
    <location>
        <begin position="70"/>
        <end position="92"/>
    </location>
</feature>
<keyword evidence="3" id="KW-1003">Cell membrane</keyword>
<dbReference type="Pfam" id="PF03006">
    <property type="entry name" value="HlyIII"/>
    <property type="match status" value="1"/>
</dbReference>
<feature type="transmembrane region" description="Helical" evidence="7">
    <location>
        <begin position="46"/>
        <end position="64"/>
    </location>
</feature>
<evidence type="ECO:0000313" key="9">
    <source>
        <dbReference type="Proteomes" id="UP000660021"/>
    </source>
</evidence>